<protein>
    <recommendedName>
        <fullName evidence="14">RING-type E3 ubiquitin transferase BRCA1</fullName>
    </recommendedName>
</protein>
<name>A0A7R9PII8_TIMGE</name>
<evidence type="ECO:0000256" key="1">
    <source>
        <dbReference type="ARBA" id="ARBA00004123"/>
    </source>
</evidence>
<dbReference type="SMART" id="SM00184">
    <property type="entry name" value="RING"/>
    <property type="match status" value="1"/>
</dbReference>
<dbReference type="GO" id="GO:0008270">
    <property type="term" value="F:zinc ion binding"/>
    <property type="evidence" value="ECO:0007669"/>
    <property type="project" value="UniProtKB-KW"/>
</dbReference>
<keyword evidence="2" id="KW-0479">Metal-binding</keyword>
<evidence type="ECO:0000259" key="11">
    <source>
        <dbReference type="PROSITE" id="PS50089"/>
    </source>
</evidence>
<keyword evidence="7" id="KW-0234">DNA repair</keyword>
<evidence type="ECO:0000256" key="7">
    <source>
        <dbReference type="ARBA" id="ARBA00023204"/>
    </source>
</evidence>
<organism evidence="13">
    <name type="scientific">Timema genevievae</name>
    <name type="common">Walking stick</name>
    <dbReference type="NCBI Taxonomy" id="629358"/>
    <lineage>
        <taxon>Eukaryota</taxon>
        <taxon>Metazoa</taxon>
        <taxon>Ecdysozoa</taxon>
        <taxon>Arthropoda</taxon>
        <taxon>Hexapoda</taxon>
        <taxon>Insecta</taxon>
        <taxon>Pterygota</taxon>
        <taxon>Neoptera</taxon>
        <taxon>Polyneoptera</taxon>
        <taxon>Phasmatodea</taxon>
        <taxon>Timematodea</taxon>
        <taxon>Timematoidea</taxon>
        <taxon>Timematidae</taxon>
        <taxon>Timema</taxon>
    </lineage>
</organism>
<dbReference type="GO" id="GO:0045944">
    <property type="term" value="P:positive regulation of transcription by RNA polymerase II"/>
    <property type="evidence" value="ECO:0007669"/>
    <property type="project" value="TreeGrafter"/>
</dbReference>
<accession>A0A7R9PII8</accession>
<dbReference type="InterPro" id="IPR013083">
    <property type="entry name" value="Znf_RING/FYVE/PHD"/>
</dbReference>
<dbReference type="Gene3D" id="3.40.50.10190">
    <property type="entry name" value="BRCT domain"/>
    <property type="match status" value="2"/>
</dbReference>
<dbReference type="PROSITE" id="PS50172">
    <property type="entry name" value="BRCT"/>
    <property type="match status" value="1"/>
</dbReference>
<feature type="domain" description="BRCT" evidence="12">
    <location>
        <begin position="730"/>
        <end position="809"/>
    </location>
</feature>
<dbReference type="PANTHER" id="PTHR13763">
    <property type="entry name" value="BREAST CANCER TYPE 1 SUSCEPTIBILITY PROTEIN BRCA1"/>
    <property type="match status" value="1"/>
</dbReference>
<feature type="domain" description="RING-type" evidence="11">
    <location>
        <begin position="22"/>
        <end position="63"/>
    </location>
</feature>
<feature type="compositionally biased region" description="Basic and acidic residues" evidence="10">
    <location>
        <begin position="263"/>
        <end position="272"/>
    </location>
</feature>
<evidence type="ECO:0000256" key="8">
    <source>
        <dbReference type="ARBA" id="ARBA00023242"/>
    </source>
</evidence>
<keyword evidence="3" id="KW-0677">Repeat</keyword>
<evidence type="ECO:0008006" key="14">
    <source>
        <dbReference type="Google" id="ProtNLM"/>
    </source>
</evidence>
<evidence type="ECO:0000259" key="12">
    <source>
        <dbReference type="PROSITE" id="PS50172"/>
    </source>
</evidence>
<keyword evidence="5 9" id="KW-0863">Zinc-finger</keyword>
<dbReference type="SUPFAM" id="SSF57850">
    <property type="entry name" value="RING/U-box"/>
    <property type="match status" value="1"/>
</dbReference>
<evidence type="ECO:0000256" key="2">
    <source>
        <dbReference type="ARBA" id="ARBA00022723"/>
    </source>
</evidence>
<dbReference type="GO" id="GO:0031436">
    <property type="term" value="C:BRCA1-BARD1 complex"/>
    <property type="evidence" value="ECO:0007669"/>
    <property type="project" value="TreeGrafter"/>
</dbReference>
<dbReference type="AlphaFoldDB" id="A0A7R9PII8"/>
<gene>
    <name evidence="13" type="ORF">TGEB3V08_LOCUS2380</name>
</gene>
<evidence type="ECO:0000256" key="5">
    <source>
        <dbReference type="ARBA" id="ARBA00022771"/>
    </source>
</evidence>
<evidence type="ECO:0000256" key="6">
    <source>
        <dbReference type="ARBA" id="ARBA00022833"/>
    </source>
</evidence>
<dbReference type="PROSITE" id="PS00518">
    <property type="entry name" value="ZF_RING_1"/>
    <property type="match status" value="1"/>
</dbReference>
<dbReference type="InterPro" id="IPR031099">
    <property type="entry name" value="BRCA1-associated"/>
</dbReference>
<dbReference type="Pfam" id="PF13923">
    <property type="entry name" value="zf-C3HC4_2"/>
    <property type="match status" value="1"/>
</dbReference>
<comment type="subcellular location">
    <subcellularLocation>
        <location evidence="1">Nucleus</location>
    </subcellularLocation>
</comment>
<evidence type="ECO:0000256" key="9">
    <source>
        <dbReference type="PROSITE-ProRule" id="PRU00175"/>
    </source>
</evidence>
<evidence type="ECO:0000256" key="10">
    <source>
        <dbReference type="SAM" id="MobiDB-lite"/>
    </source>
</evidence>
<evidence type="ECO:0000313" key="13">
    <source>
        <dbReference type="EMBL" id="CAD7588302.1"/>
    </source>
</evidence>
<dbReference type="GO" id="GO:0004842">
    <property type="term" value="F:ubiquitin-protein transferase activity"/>
    <property type="evidence" value="ECO:0007669"/>
    <property type="project" value="TreeGrafter"/>
</dbReference>
<keyword evidence="4" id="KW-0227">DNA damage</keyword>
<dbReference type="InterPro" id="IPR001357">
    <property type="entry name" value="BRCT_dom"/>
</dbReference>
<dbReference type="PANTHER" id="PTHR13763:SF0">
    <property type="entry name" value="BREAST CANCER TYPE 1 SUSCEPTIBILITY PROTEIN"/>
    <property type="match status" value="1"/>
</dbReference>
<dbReference type="EMBL" id="OE839710">
    <property type="protein sequence ID" value="CAD7588302.1"/>
    <property type="molecule type" value="Genomic_DNA"/>
</dbReference>
<dbReference type="Gene3D" id="3.30.40.10">
    <property type="entry name" value="Zinc/RING finger domain, C3HC4 (zinc finger)"/>
    <property type="match status" value="1"/>
</dbReference>
<dbReference type="GO" id="GO:0070531">
    <property type="term" value="C:BRCA1-A complex"/>
    <property type="evidence" value="ECO:0007669"/>
    <property type="project" value="TreeGrafter"/>
</dbReference>
<evidence type="ECO:0000256" key="4">
    <source>
        <dbReference type="ARBA" id="ARBA00022763"/>
    </source>
</evidence>
<feature type="compositionally biased region" description="Basic and acidic residues" evidence="10">
    <location>
        <begin position="643"/>
        <end position="657"/>
    </location>
</feature>
<dbReference type="SUPFAM" id="SSF52113">
    <property type="entry name" value="BRCT domain"/>
    <property type="match status" value="1"/>
</dbReference>
<dbReference type="InterPro" id="IPR036420">
    <property type="entry name" value="BRCT_dom_sf"/>
</dbReference>
<feature type="region of interest" description="Disordered" evidence="10">
    <location>
        <begin position="611"/>
        <end position="672"/>
    </location>
</feature>
<feature type="region of interest" description="Disordered" evidence="10">
    <location>
        <begin position="251"/>
        <end position="272"/>
    </location>
</feature>
<evidence type="ECO:0000256" key="3">
    <source>
        <dbReference type="ARBA" id="ARBA00022737"/>
    </source>
</evidence>
<dbReference type="GO" id="GO:0000724">
    <property type="term" value="P:double-strand break repair via homologous recombination"/>
    <property type="evidence" value="ECO:0007669"/>
    <property type="project" value="TreeGrafter"/>
</dbReference>
<sequence length="989" mass="110962">MDLEACYTLFDAIQLIKNTSMCVICLEMVQDPVFTRCQHMFCRVCITRILNSSIKVAHCPLCNTLLTKRNLVKNEHISKQIECAHRLIDSITEDLPMERKWIQLGNAIVVLSQTTEDGEIEVRISVGDGINGDKDDPFIFISSQRTPRRVRYRKDGVKIIGKTGALRPDKKASKQKEADSNIIPRVIADAAQNVDVDFVGDCPVNINDSFDQLVQDSKSRGNAQKQDAEISEAVDENDDCLSYLFKSLQGNPSSHSIDNPPCNEEKQGKDKTKTNYKLRKKRFMNRDSHSVLCNPKETCDEECQATVAKLDVGTQSESHLTSKAKRTPIYVETCVQTEENMTLGKTKSKKVIKRARRISTSSDSGSEIKHTARKRKLLKENIPVDNETLSPHRKNDHYFENSILSFDSDVMDENEFMRRAVGNCEISNRLSILPADAPKNNSANTVVTEDCNLNISVMGDVEVSTQDGLQQLGRKSNLNISVMGDVEVSTQDGLQQLGRKNNQVLPNVSLTSSLQALLEPESRIDGDSIQSHTMEFLEGSQKDDADVCRKVEQDVHMNSDQDISSLGPESYLLNTQQQHDMEAKNKILKATIKKCEANLKARMNVENCQMVADSSESERDLNIESEESLTEDFIYPTPQSKSSNRDVKTRLNLDSRSKQSPTPSKQSSNMTSNLNTLNLQQMADDPTSCWKRATTTNYQPMAGNVKQSTNPLPAALCTPSIPTKLCIACSGLTLQDKQKVVHFAEFFNLSFSNSYESNITHLVVPNVSENLRTIKFLFGIAEKKWIVHLDWITDSLTANTLLPEVTILQMFVFRSFMETATTPALLVDKLAIDSTAHDGKIRVGIQEKYEAVDNDVGPRLSRQTNRPLFQQFEFYFDSLSSGAIDKEQIENLVRICGATVVSHPNMFNFRSGKSCMIIIETQDDDFTRAIDEGIQLCGWTVSSRHPRCYELIIVNILFPTLVGPKLETSLTALYQLWQDEIALKPCPSL</sequence>
<keyword evidence="8" id="KW-0539">Nucleus</keyword>
<dbReference type="PROSITE" id="PS50089">
    <property type="entry name" value="ZF_RING_2"/>
    <property type="match status" value="1"/>
</dbReference>
<dbReference type="Pfam" id="PF00533">
    <property type="entry name" value="BRCT"/>
    <property type="match status" value="1"/>
</dbReference>
<dbReference type="InterPro" id="IPR017907">
    <property type="entry name" value="Znf_RING_CS"/>
</dbReference>
<dbReference type="InterPro" id="IPR001841">
    <property type="entry name" value="Znf_RING"/>
</dbReference>
<feature type="compositionally biased region" description="Low complexity" evidence="10">
    <location>
        <begin position="658"/>
        <end position="672"/>
    </location>
</feature>
<reference evidence="13" key="1">
    <citation type="submission" date="2020-11" db="EMBL/GenBank/DDBJ databases">
        <authorList>
            <person name="Tran Van P."/>
        </authorList>
    </citation>
    <scope>NUCLEOTIDE SEQUENCE</scope>
</reference>
<proteinExistence type="predicted"/>
<keyword evidence="6" id="KW-0862">Zinc</keyword>
<dbReference type="SMART" id="SM00292">
    <property type="entry name" value="BRCT"/>
    <property type="match status" value="2"/>
</dbReference>